<organism evidence="4 5">
    <name type="scientific">Paenibacillus faecis</name>
    <dbReference type="NCBI Taxonomy" id="862114"/>
    <lineage>
        <taxon>Bacteria</taxon>
        <taxon>Bacillati</taxon>
        <taxon>Bacillota</taxon>
        <taxon>Bacilli</taxon>
        <taxon>Bacillales</taxon>
        <taxon>Paenibacillaceae</taxon>
        <taxon>Paenibacillus</taxon>
    </lineage>
</organism>
<sequence>MAKNKIVGVFASERDASEAIMDLRGLGYKPEEISVIGKNKEDIRDIHEETGTKAPEGIAAGAATGGLLGGVAGLLAGLGALAIPGIGPIVAAGPIAATLTGAAVGAGTGGLVGGLVGLGIPEEEAEEYDAFVKHGRILVMVDADELQETRVYGIFRNHHSLNAHHYRDAQTTETREPAGTFYQEIATLERTPEPLTEDAREERRMPLREEQLDISKRREPAGEVNLRKEVVEEQQTIDVPVSREEVVVEKKVVPETAGEAMGEGPIGTGETIRIPVSEERVEVTKRPVVTGEVEVHKREVQDTEQVRDTLRREEARLDRTGNPRVTGDSDLD</sequence>
<evidence type="ECO:0000256" key="1">
    <source>
        <dbReference type="SAM" id="MobiDB-lite"/>
    </source>
</evidence>
<evidence type="ECO:0000313" key="4">
    <source>
        <dbReference type="EMBL" id="TYA15050.1"/>
    </source>
</evidence>
<keyword evidence="5" id="KW-1185">Reference proteome</keyword>
<reference evidence="4 5" key="1">
    <citation type="submission" date="2019-08" db="EMBL/GenBank/DDBJ databases">
        <title>Genome sequencing of Paenibacillus faecis DSM 23593(T).</title>
        <authorList>
            <person name="Kook J.-K."/>
            <person name="Park S.-N."/>
            <person name="Lim Y.K."/>
        </authorList>
    </citation>
    <scope>NUCLEOTIDE SEQUENCE [LARGE SCALE GENOMIC DNA]</scope>
    <source>
        <strain evidence="4 5">DSM 23593</strain>
    </source>
</reference>
<dbReference type="AlphaFoldDB" id="A0A5D0CZ92"/>
<protein>
    <submittedName>
        <fullName evidence="4">YsnF/AvaK domain-containing protein</fullName>
    </submittedName>
</protein>
<dbReference type="PANTHER" id="PTHR38463:SF1">
    <property type="entry name" value="STRESS RESPONSE PROTEIN YSNF"/>
    <property type="match status" value="1"/>
</dbReference>
<dbReference type="Proteomes" id="UP000325218">
    <property type="component" value="Unassembled WGS sequence"/>
</dbReference>
<proteinExistence type="predicted"/>
<dbReference type="EMBL" id="VSDO01000001">
    <property type="protein sequence ID" value="TYA15050.1"/>
    <property type="molecule type" value="Genomic_DNA"/>
</dbReference>
<dbReference type="InterPro" id="IPR025889">
    <property type="entry name" value="GSP17M-like_dom"/>
</dbReference>
<feature type="domain" description="DUF2382" evidence="2">
    <location>
        <begin position="205"/>
        <end position="316"/>
    </location>
</feature>
<dbReference type="Pfam" id="PF11181">
    <property type="entry name" value="YflT"/>
    <property type="match status" value="1"/>
</dbReference>
<comment type="caution">
    <text evidence="4">The sequence shown here is derived from an EMBL/GenBank/DDBJ whole genome shotgun (WGS) entry which is preliminary data.</text>
</comment>
<dbReference type="InterPro" id="IPR019060">
    <property type="entry name" value="DUF2382"/>
</dbReference>
<name>A0A5D0CZ92_9BACL</name>
<accession>A0A5D0CZ92</accession>
<evidence type="ECO:0000259" key="2">
    <source>
        <dbReference type="Pfam" id="PF09557"/>
    </source>
</evidence>
<feature type="domain" description="General stress protein 17M-like" evidence="3">
    <location>
        <begin position="6"/>
        <end position="75"/>
    </location>
</feature>
<evidence type="ECO:0000259" key="3">
    <source>
        <dbReference type="Pfam" id="PF11181"/>
    </source>
</evidence>
<gene>
    <name evidence="4" type="ORF">FRY98_05155</name>
</gene>
<dbReference type="InterPro" id="IPR052967">
    <property type="entry name" value="Stress_Response_Assoc"/>
</dbReference>
<dbReference type="PANTHER" id="PTHR38463">
    <property type="entry name" value="STRESS RESPONSE PROTEIN YSNF"/>
    <property type="match status" value="1"/>
</dbReference>
<dbReference type="OrthoDB" id="118405at2"/>
<feature type="compositionally biased region" description="Basic and acidic residues" evidence="1">
    <location>
        <begin position="296"/>
        <end position="321"/>
    </location>
</feature>
<dbReference type="NCBIfam" id="TIGR02271">
    <property type="entry name" value="YsnF/AvaK domain"/>
    <property type="match status" value="1"/>
</dbReference>
<dbReference type="Pfam" id="PF09557">
    <property type="entry name" value="DUF2382"/>
    <property type="match status" value="1"/>
</dbReference>
<feature type="region of interest" description="Disordered" evidence="1">
    <location>
        <begin position="296"/>
        <end position="332"/>
    </location>
</feature>
<dbReference type="RefSeq" id="WP_148450642.1">
    <property type="nucleotide sequence ID" value="NZ_BORZ01000010.1"/>
</dbReference>
<evidence type="ECO:0000313" key="5">
    <source>
        <dbReference type="Proteomes" id="UP000325218"/>
    </source>
</evidence>